<dbReference type="AlphaFoldDB" id="A0A816C912"/>
<dbReference type="EMBL" id="CAJNOI010001440">
    <property type="protein sequence ID" value="CAF1413705.1"/>
    <property type="molecule type" value="Genomic_DNA"/>
</dbReference>
<evidence type="ECO:0000313" key="4">
    <source>
        <dbReference type="Proteomes" id="UP000663832"/>
    </source>
</evidence>
<reference evidence="3" key="1">
    <citation type="submission" date="2021-02" db="EMBL/GenBank/DDBJ databases">
        <authorList>
            <person name="Nowell W R."/>
        </authorList>
    </citation>
    <scope>NUCLEOTIDE SEQUENCE</scope>
</reference>
<dbReference type="EMBL" id="CAJNOM010001764">
    <property type="protein sequence ID" value="CAF1618368.1"/>
    <property type="molecule type" value="Genomic_DNA"/>
</dbReference>
<evidence type="ECO:0000313" key="2">
    <source>
        <dbReference type="EMBL" id="CAF1413705.1"/>
    </source>
</evidence>
<feature type="chain" id="PRO_5036229668" evidence="1">
    <location>
        <begin position="19"/>
        <end position="79"/>
    </location>
</feature>
<organism evidence="3 4">
    <name type="scientific">Adineta steineri</name>
    <dbReference type="NCBI Taxonomy" id="433720"/>
    <lineage>
        <taxon>Eukaryota</taxon>
        <taxon>Metazoa</taxon>
        <taxon>Spiralia</taxon>
        <taxon>Gnathifera</taxon>
        <taxon>Rotifera</taxon>
        <taxon>Eurotatoria</taxon>
        <taxon>Bdelloidea</taxon>
        <taxon>Adinetida</taxon>
        <taxon>Adinetidae</taxon>
        <taxon>Adineta</taxon>
    </lineage>
</organism>
<dbReference type="Proteomes" id="UP000663832">
    <property type="component" value="Unassembled WGS sequence"/>
</dbReference>
<keyword evidence="4" id="KW-1185">Reference proteome</keyword>
<feature type="non-terminal residue" evidence="3">
    <location>
        <position position="79"/>
    </location>
</feature>
<feature type="signal peptide" evidence="1">
    <location>
        <begin position="1"/>
        <end position="18"/>
    </location>
</feature>
<keyword evidence="1" id="KW-0732">Signal</keyword>
<gene>
    <name evidence="2" type="ORF">BJG266_LOCUS38357</name>
    <name evidence="3" type="ORF">QVE165_LOCUS55226</name>
</gene>
<evidence type="ECO:0000313" key="3">
    <source>
        <dbReference type="EMBL" id="CAF1618368.1"/>
    </source>
</evidence>
<dbReference type="Proteomes" id="UP000663877">
    <property type="component" value="Unassembled WGS sequence"/>
</dbReference>
<protein>
    <submittedName>
        <fullName evidence="3">Uncharacterized protein</fullName>
    </submittedName>
</protein>
<comment type="caution">
    <text evidence="3">The sequence shown here is derived from an EMBL/GenBank/DDBJ whole genome shotgun (WGS) entry which is preliminary data.</text>
</comment>
<accession>A0A816C912</accession>
<proteinExistence type="predicted"/>
<name>A0A816C912_9BILA</name>
<sequence length="79" mass="9121">MHSFTIVVVIIAFVVIVAKHSSVATHDSYSQELRRRLNGDNDDEREQYNMFLRLMAEPLADDEDTGESFRATMRNHVHS</sequence>
<evidence type="ECO:0000256" key="1">
    <source>
        <dbReference type="SAM" id="SignalP"/>
    </source>
</evidence>